<sequence length="459" mass="50167">RTLKLAPEQPYATKMLAVLRGEAVEIDTRIKLIEVMLQERLHGPALSECLKLLNDKALSELQRPKVMTLQAESLVRMHKGPDARNVLHELIALYPQQADPVKTTLLLGEAKLQGDERSIAEALVVLKKLVADHPQTPAAVRAQYDIITHDPVLVAGVGRAEAMAKWLAANSEHEFANSGRHILLDAYLNITGQGTKPGPESDLSPTDVKALALAAEIYRRELSAKKADELTKRLLSHIRSRYYGNKAYTAAVKAAETLLAAPLPRSSRLSVLKALGSSKYLVAGEWLDEMARAGQLPVGVRRGQLPEKLADVLATFKMIRTEYPAVPFWTDQANLAKRVRASASRVLPQAEFKGLNGPDAWALDIAMPVIKANADASAVKSAVQTVQVIIDERAKVQKPGSRKLAVDLGLELLEAISPSHQSWSGAMVSYYNVAGNYAHYVFQENIKAGRAEKNAKLSE</sequence>
<feature type="non-terminal residue" evidence="1">
    <location>
        <position position="1"/>
    </location>
</feature>
<proteinExistence type="predicted"/>
<dbReference type="Gene3D" id="1.25.40.10">
    <property type="entry name" value="Tetratricopeptide repeat domain"/>
    <property type="match status" value="1"/>
</dbReference>
<name>X0S2Z6_9ZZZZ</name>
<protein>
    <recommendedName>
        <fullName evidence="2">Tetratricopeptide repeat protein</fullName>
    </recommendedName>
</protein>
<comment type="caution">
    <text evidence="1">The sequence shown here is derived from an EMBL/GenBank/DDBJ whole genome shotgun (WGS) entry which is preliminary data.</text>
</comment>
<gene>
    <name evidence="1" type="ORF">S01H1_08295</name>
</gene>
<feature type="non-terminal residue" evidence="1">
    <location>
        <position position="459"/>
    </location>
</feature>
<organism evidence="1">
    <name type="scientific">marine sediment metagenome</name>
    <dbReference type="NCBI Taxonomy" id="412755"/>
    <lineage>
        <taxon>unclassified sequences</taxon>
        <taxon>metagenomes</taxon>
        <taxon>ecological metagenomes</taxon>
    </lineage>
</organism>
<evidence type="ECO:0008006" key="2">
    <source>
        <dbReference type="Google" id="ProtNLM"/>
    </source>
</evidence>
<accession>X0S2Z6</accession>
<dbReference type="EMBL" id="BARS01004259">
    <property type="protein sequence ID" value="GAF75414.1"/>
    <property type="molecule type" value="Genomic_DNA"/>
</dbReference>
<reference evidence="1" key="1">
    <citation type="journal article" date="2014" name="Front. Microbiol.">
        <title>High frequency of phylogenetically diverse reductive dehalogenase-homologous genes in deep subseafloor sedimentary metagenomes.</title>
        <authorList>
            <person name="Kawai M."/>
            <person name="Futagami T."/>
            <person name="Toyoda A."/>
            <person name="Takaki Y."/>
            <person name="Nishi S."/>
            <person name="Hori S."/>
            <person name="Arai W."/>
            <person name="Tsubouchi T."/>
            <person name="Morono Y."/>
            <person name="Uchiyama I."/>
            <person name="Ito T."/>
            <person name="Fujiyama A."/>
            <person name="Inagaki F."/>
            <person name="Takami H."/>
        </authorList>
    </citation>
    <scope>NUCLEOTIDE SEQUENCE</scope>
    <source>
        <strain evidence="1">Expedition CK06-06</strain>
    </source>
</reference>
<dbReference type="InterPro" id="IPR011990">
    <property type="entry name" value="TPR-like_helical_dom_sf"/>
</dbReference>
<evidence type="ECO:0000313" key="1">
    <source>
        <dbReference type="EMBL" id="GAF75414.1"/>
    </source>
</evidence>
<dbReference type="AlphaFoldDB" id="X0S2Z6"/>